<evidence type="ECO:0000313" key="7">
    <source>
        <dbReference type="EMBL" id="QTX33006.1"/>
    </source>
</evidence>
<dbReference type="PROSITE" id="PS51379">
    <property type="entry name" value="4FE4S_FER_2"/>
    <property type="match status" value="2"/>
</dbReference>
<dbReference type="Proteomes" id="UP000671879">
    <property type="component" value="Chromosome"/>
</dbReference>
<dbReference type="GO" id="GO:0051539">
    <property type="term" value="F:4 iron, 4 sulfur cluster binding"/>
    <property type="evidence" value="ECO:0007669"/>
    <property type="project" value="UniProtKB-KW"/>
</dbReference>
<dbReference type="Pfam" id="PF13510">
    <property type="entry name" value="Fer2_4"/>
    <property type="match status" value="1"/>
</dbReference>
<dbReference type="PROSITE" id="PS51085">
    <property type="entry name" value="2FE2S_FER_2"/>
    <property type="match status" value="1"/>
</dbReference>
<name>A0A9Q7AS74_9BACT</name>
<keyword evidence="3" id="KW-0408">Iron</keyword>
<dbReference type="SUPFAM" id="SSF54292">
    <property type="entry name" value="2Fe-2S ferredoxin-like"/>
    <property type="match status" value="1"/>
</dbReference>
<dbReference type="CDD" id="cd00207">
    <property type="entry name" value="fer2"/>
    <property type="match status" value="1"/>
</dbReference>
<feature type="domain" description="4Fe-4S ferredoxin-type" evidence="6">
    <location>
        <begin position="155"/>
        <end position="185"/>
    </location>
</feature>
<dbReference type="Gene3D" id="3.30.70.20">
    <property type="match status" value="1"/>
</dbReference>
<protein>
    <submittedName>
        <fullName evidence="7">(2Fe-2S)-binding protein</fullName>
    </submittedName>
</protein>
<dbReference type="InterPro" id="IPR036010">
    <property type="entry name" value="2Fe-2S_ferredoxin-like_sf"/>
</dbReference>
<dbReference type="Pfam" id="PF12838">
    <property type="entry name" value="Fer4_7"/>
    <property type="match status" value="1"/>
</dbReference>
<dbReference type="Gene3D" id="3.10.20.740">
    <property type="match status" value="1"/>
</dbReference>
<reference evidence="8" key="1">
    <citation type="submission" date="2021-04" db="EMBL/GenBank/DDBJ databases">
        <title>A novel Synergistetes isolate from a pyrite-forming mixed culture.</title>
        <authorList>
            <person name="Bunk B."/>
            <person name="Sproer C."/>
            <person name="Spring S."/>
            <person name="Pester M."/>
        </authorList>
    </citation>
    <scope>NUCLEOTIDE SEQUENCE [LARGE SCALE GENOMIC DNA]</scope>
    <source>
        <strain evidence="8">J.5.4.2-T.3.5.2</strain>
    </source>
</reference>
<gene>
    <name evidence="7" type="ORF">KAR29_03590</name>
</gene>
<evidence type="ECO:0000256" key="2">
    <source>
        <dbReference type="ARBA" id="ARBA00022723"/>
    </source>
</evidence>
<accession>A0A9Q7AS74</accession>
<keyword evidence="4" id="KW-0411">Iron-sulfur</keyword>
<feature type="domain" description="2Fe-2S ferredoxin-type" evidence="5">
    <location>
        <begin position="1"/>
        <end position="80"/>
    </location>
</feature>
<dbReference type="InterPro" id="IPR017900">
    <property type="entry name" value="4Fe4S_Fe_S_CS"/>
</dbReference>
<keyword evidence="8" id="KW-1185">Reference proteome</keyword>
<dbReference type="GO" id="GO:0046872">
    <property type="term" value="F:metal ion binding"/>
    <property type="evidence" value="ECO:0007669"/>
    <property type="project" value="UniProtKB-KW"/>
</dbReference>
<dbReference type="PANTHER" id="PTHR24960">
    <property type="entry name" value="PHOTOSYSTEM I IRON-SULFUR CENTER-RELATED"/>
    <property type="match status" value="1"/>
</dbReference>
<dbReference type="InterPro" id="IPR050157">
    <property type="entry name" value="PSI_iron-sulfur_center"/>
</dbReference>
<organism evidence="7 8">
    <name type="scientific">Aminithiophilus ramosus</name>
    <dbReference type="NCBI Taxonomy" id="3029084"/>
    <lineage>
        <taxon>Bacteria</taxon>
        <taxon>Thermotogati</taxon>
        <taxon>Synergistota</taxon>
        <taxon>Synergistia</taxon>
        <taxon>Synergistales</taxon>
        <taxon>Aminithiophilaceae</taxon>
        <taxon>Aminithiophilus</taxon>
    </lineage>
</organism>
<keyword evidence="1" id="KW-0004">4Fe-4S</keyword>
<evidence type="ECO:0000256" key="3">
    <source>
        <dbReference type="ARBA" id="ARBA00023004"/>
    </source>
</evidence>
<evidence type="ECO:0000256" key="1">
    <source>
        <dbReference type="ARBA" id="ARBA00022485"/>
    </source>
</evidence>
<dbReference type="AlphaFoldDB" id="A0A9Q7AS74"/>
<dbReference type="InterPro" id="IPR017896">
    <property type="entry name" value="4Fe4S_Fe-S-bd"/>
</dbReference>
<feature type="domain" description="4Fe-4S ferredoxin-type" evidence="6">
    <location>
        <begin position="116"/>
        <end position="145"/>
    </location>
</feature>
<evidence type="ECO:0000313" key="8">
    <source>
        <dbReference type="Proteomes" id="UP000671879"/>
    </source>
</evidence>
<sequence>MVTITINGKELTVAPGTTVLEAARSLGVEIPTLCHHAGLSPEGSCRLCMVEVEQRGRRRLVASCMFPVAEGLIVETETEPVARARRFVLGLLLDRSPHAEEIVDVARRYGAVGFGRLPEGERDSCIYCGRCVRACEEEATGCLSFGFRGWERKVGGPYEEPPSACIGCGACAKVCPTGHIVMEESEDRRLIWGRTFELLRCSLCGEPFATEEQLEFLGEEDEKERICERCRKRVFAASFTGGLR</sequence>
<dbReference type="InterPro" id="IPR001041">
    <property type="entry name" value="2Fe-2S_ferredoxin-type"/>
</dbReference>
<dbReference type="PROSITE" id="PS00198">
    <property type="entry name" value="4FE4S_FER_1"/>
    <property type="match status" value="1"/>
</dbReference>
<evidence type="ECO:0000259" key="6">
    <source>
        <dbReference type="PROSITE" id="PS51379"/>
    </source>
</evidence>
<dbReference type="KEGG" id="aram:KAR29_03590"/>
<dbReference type="SUPFAM" id="SSF54862">
    <property type="entry name" value="4Fe-4S ferredoxins"/>
    <property type="match status" value="1"/>
</dbReference>
<evidence type="ECO:0000256" key="4">
    <source>
        <dbReference type="ARBA" id="ARBA00023014"/>
    </source>
</evidence>
<keyword evidence="2" id="KW-0479">Metal-binding</keyword>
<dbReference type="RefSeq" id="WP_274374274.1">
    <property type="nucleotide sequence ID" value="NZ_CP072943.1"/>
</dbReference>
<dbReference type="PANTHER" id="PTHR24960:SF84">
    <property type="entry name" value="HYDROGENASE SUBUNIT"/>
    <property type="match status" value="1"/>
</dbReference>
<proteinExistence type="predicted"/>
<evidence type="ECO:0000259" key="5">
    <source>
        <dbReference type="PROSITE" id="PS51085"/>
    </source>
</evidence>
<dbReference type="EMBL" id="CP072943">
    <property type="protein sequence ID" value="QTX33006.1"/>
    <property type="molecule type" value="Genomic_DNA"/>
</dbReference>